<protein>
    <recommendedName>
        <fullName evidence="3">HTH cro/C1-type domain-containing protein</fullName>
    </recommendedName>
</protein>
<proteinExistence type="predicted"/>
<dbReference type="InterPro" id="IPR050400">
    <property type="entry name" value="Bact_Cytoskel_RodZ"/>
</dbReference>
<feature type="domain" description="HTH cro/C1-type" evidence="3">
    <location>
        <begin position="29"/>
        <end position="89"/>
    </location>
</feature>
<dbReference type="GO" id="GO:0003677">
    <property type="term" value="F:DNA binding"/>
    <property type="evidence" value="ECO:0007669"/>
    <property type="project" value="InterPro"/>
</dbReference>
<keyword evidence="2" id="KW-0472">Membrane</keyword>
<evidence type="ECO:0000313" key="5">
    <source>
        <dbReference type="Proteomes" id="UP000598997"/>
    </source>
</evidence>
<dbReference type="PANTHER" id="PTHR34475">
    <property type="match status" value="1"/>
</dbReference>
<evidence type="ECO:0000259" key="3">
    <source>
        <dbReference type="PROSITE" id="PS50943"/>
    </source>
</evidence>
<dbReference type="PROSITE" id="PS50943">
    <property type="entry name" value="HTH_CROC1"/>
    <property type="match status" value="1"/>
</dbReference>
<dbReference type="InterPro" id="IPR025194">
    <property type="entry name" value="RodZ-like_C"/>
</dbReference>
<keyword evidence="2" id="KW-0812">Transmembrane</keyword>
<organism evidence="4 5">
    <name type="scientific">Croceicoccus pelagius</name>
    <dbReference type="NCBI Taxonomy" id="1703341"/>
    <lineage>
        <taxon>Bacteria</taxon>
        <taxon>Pseudomonadati</taxon>
        <taxon>Pseudomonadota</taxon>
        <taxon>Alphaproteobacteria</taxon>
        <taxon>Sphingomonadales</taxon>
        <taxon>Erythrobacteraceae</taxon>
        <taxon>Croceicoccus</taxon>
    </lineage>
</organism>
<dbReference type="SMART" id="SM00530">
    <property type="entry name" value="HTH_XRE"/>
    <property type="match status" value="1"/>
</dbReference>
<feature type="region of interest" description="Disordered" evidence="1">
    <location>
        <begin position="1"/>
        <end position="25"/>
    </location>
</feature>
<dbReference type="SUPFAM" id="SSF47413">
    <property type="entry name" value="lambda repressor-like DNA-binding domains"/>
    <property type="match status" value="1"/>
</dbReference>
<feature type="transmembrane region" description="Helical" evidence="2">
    <location>
        <begin position="125"/>
        <end position="144"/>
    </location>
</feature>
<dbReference type="EMBL" id="BMIO01000002">
    <property type="protein sequence ID" value="GGD37171.1"/>
    <property type="molecule type" value="Genomic_DNA"/>
</dbReference>
<keyword evidence="5" id="KW-1185">Reference proteome</keyword>
<dbReference type="InterPro" id="IPR001387">
    <property type="entry name" value="Cro/C1-type_HTH"/>
</dbReference>
<comment type="caution">
    <text evidence="4">The sequence shown here is derived from an EMBL/GenBank/DDBJ whole genome shotgun (WGS) entry which is preliminary data.</text>
</comment>
<keyword evidence="2" id="KW-1133">Transmembrane helix</keyword>
<feature type="compositionally biased region" description="Low complexity" evidence="1">
    <location>
        <begin position="10"/>
        <end position="22"/>
    </location>
</feature>
<evidence type="ECO:0000313" key="4">
    <source>
        <dbReference type="EMBL" id="GGD37171.1"/>
    </source>
</evidence>
<accession>A0A917DFZ3</accession>
<dbReference type="InterPro" id="IPR010982">
    <property type="entry name" value="Lambda_DNA-bd_dom_sf"/>
</dbReference>
<dbReference type="RefSeq" id="WP_082924418.1">
    <property type="nucleotide sequence ID" value="NZ_BMIO01000002.1"/>
</dbReference>
<dbReference type="CDD" id="cd00093">
    <property type="entry name" value="HTH_XRE"/>
    <property type="match status" value="1"/>
</dbReference>
<dbReference type="PANTHER" id="PTHR34475:SF1">
    <property type="entry name" value="CYTOSKELETON PROTEIN RODZ"/>
    <property type="match status" value="1"/>
</dbReference>
<feature type="region of interest" description="Disordered" evidence="1">
    <location>
        <begin position="258"/>
        <end position="278"/>
    </location>
</feature>
<reference evidence="4 5" key="1">
    <citation type="journal article" date="2014" name="Int. J. Syst. Evol. Microbiol.">
        <title>Complete genome sequence of Corynebacterium casei LMG S-19264T (=DSM 44701T), isolated from a smear-ripened cheese.</title>
        <authorList>
            <consortium name="US DOE Joint Genome Institute (JGI-PGF)"/>
            <person name="Walter F."/>
            <person name="Albersmeier A."/>
            <person name="Kalinowski J."/>
            <person name="Ruckert C."/>
        </authorList>
    </citation>
    <scope>NUCLEOTIDE SEQUENCE [LARGE SCALE GENOMIC DNA]</scope>
    <source>
        <strain evidence="4 5">CGMCC 1.15358</strain>
    </source>
</reference>
<sequence>MDEIEDGPEPEIQTTEPETAAPINVGARLKAEREKQGLSREEVGEKTKIAERHLTSIEEGRFSDLPGRTYAIGFARSYARALGLDEKDVVEGVRDEMGVAAPQVSERKLDYMEPGDPARVPSSKLAWGVAALLIVLLVIGAFTWKGFFVPAADLPTIKDETEAVATAPTAAPTTTQTALPTGEVVFTATVEGVWVKFYNRNGSQLFQKQMAKGETFTIPADADGPQIWTGRPDAFTISVGGQQVAPLATEQRTIRDVPVDAASLTSRPAGPGIPTHGN</sequence>
<gene>
    <name evidence="4" type="ORF">GCM10010989_09130</name>
</gene>
<dbReference type="Pfam" id="PF13464">
    <property type="entry name" value="RodZ_C"/>
    <property type="match status" value="1"/>
</dbReference>
<evidence type="ECO:0000256" key="1">
    <source>
        <dbReference type="SAM" id="MobiDB-lite"/>
    </source>
</evidence>
<dbReference type="Proteomes" id="UP000598997">
    <property type="component" value="Unassembled WGS sequence"/>
</dbReference>
<dbReference type="Pfam" id="PF13413">
    <property type="entry name" value="HTH_25"/>
    <property type="match status" value="1"/>
</dbReference>
<name>A0A917DFZ3_9SPHN</name>
<evidence type="ECO:0000256" key="2">
    <source>
        <dbReference type="SAM" id="Phobius"/>
    </source>
</evidence>
<dbReference type="AlphaFoldDB" id="A0A917DFZ3"/>
<dbReference type="OrthoDB" id="9790252at2"/>
<dbReference type="Gene3D" id="1.10.260.40">
    <property type="entry name" value="lambda repressor-like DNA-binding domains"/>
    <property type="match status" value="1"/>
</dbReference>